<feature type="transmembrane region" description="Helical" evidence="5">
    <location>
        <begin position="39"/>
        <end position="58"/>
    </location>
</feature>
<dbReference type="Proteomes" id="UP000539473">
    <property type="component" value="Unassembled WGS sequence"/>
</dbReference>
<keyword evidence="2 5" id="KW-0812">Transmembrane</keyword>
<comment type="caution">
    <text evidence="7">The sequence shown here is derived from an EMBL/GenBank/DDBJ whole genome shotgun (WGS) entry which is preliminary data.</text>
</comment>
<evidence type="ECO:0000313" key="8">
    <source>
        <dbReference type="Proteomes" id="UP000539473"/>
    </source>
</evidence>
<feature type="domain" description="O-antigen ligase-related" evidence="6">
    <location>
        <begin position="212"/>
        <end position="397"/>
    </location>
</feature>
<proteinExistence type="predicted"/>
<evidence type="ECO:0000256" key="2">
    <source>
        <dbReference type="ARBA" id="ARBA00022692"/>
    </source>
</evidence>
<evidence type="ECO:0000313" key="7">
    <source>
        <dbReference type="EMBL" id="MBB5377365.1"/>
    </source>
</evidence>
<feature type="transmembrane region" description="Helical" evidence="5">
    <location>
        <begin position="78"/>
        <end position="95"/>
    </location>
</feature>
<dbReference type="InterPro" id="IPR007016">
    <property type="entry name" value="O-antigen_ligase-rel_domated"/>
</dbReference>
<reference evidence="7 8" key="1">
    <citation type="submission" date="2020-08" db="EMBL/GenBank/DDBJ databases">
        <title>Genomic Encyclopedia of Type Strains, Phase IV (KMG-IV): sequencing the most valuable type-strain genomes for metagenomic binning, comparative biology and taxonomic classification.</title>
        <authorList>
            <person name="Goeker M."/>
        </authorList>
    </citation>
    <scope>NUCLEOTIDE SEQUENCE [LARGE SCALE GENOMIC DNA]</scope>
    <source>
        <strain evidence="7 8">DSM 27521</strain>
    </source>
</reference>
<dbReference type="RefSeq" id="WP_184112862.1">
    <property type="nucleotide sequence ID" value="NZ_BNAJ01000007.1"/>
</dbReference>
<evidence type="ECO:0000256" key="1">
    <source>
        <dbReference type="ARBA" id="ARBA00004141"/>
    </source>
</evidence>
<feature type="transmembrane region" description="Helical" evidence="5">
    <location>
        <begin position="138"/>
        <end position="159"/>
    </location>
</feature>
<protein>
    <submittedName>
        <fullName evidence="7">O-antigen ligase</fullName>
    </submittedName>
</protein>
<feature type="transmembrane region" description="Helical" evidence="5">
    <location>
        <begin position="7"/>
        <end position="27"/>
    </location>
</feature>
<keyword evidence="7" id="KW-0436">Ligase</keyword>
<dbReference type="InterPro" id="IPR051533">
    <property type="entry name" value="WaaL-like"/>
</dbReference>
<evidence type="ECO:0000256" key="4">
    <source>
        <dbReference type="ARBA" id="ARBA00023136"/>
    </source>
</evidence>
<feature type="transmembrane region" description="Helical" evidence="5">
    <location>
        <begin position="432"/>
        <end position="452"/>
    </location>
</feature>
<feature type="transmembrane region" description="Helical" evidence="5">
    <location>
        <begin position="107"/>
        <end position="126"/>
    </location>
</feature>
<gene>
    <name evidence="7" type="ORF">HNQ07_002857</name>
</gene>
<feature type="transmembrane region" description="Helical" evidence="5">
    <location>
        <begin position="249"/>
        <end position="268"/>
    </location>
</feature>
<accession>A0A7W8KFQ9</accession>
<dbReference type="AlphaFoldDB" id="A0A7W8KFQ9"/>
<evidence type="ECO:0000259" key="6">
    <source>
        <dbReference type="Pfam" id="PF04932"/>
    </source>
</evidence>
<dbReference type="Pfam" id="PF04932">
    <property type="entry name" value="Wzy_C"/>
    <property type="match status" value="1"/>
</dbReference>
<dbReference type="PANTHER" id="PTHR37422:SF13">
    <property type="entry name" value="LIPOPOLYSACCHARIDE BIOSYNTHESIS PROTEIN PA4999-RELATED"/>
    <property type="match status" value="1"/>
</dbReference>
<name>A0A7W8KFQ9_9DEIO</name>
<dbReference type="GO" id="GO:0016020">
    <property type="term" value="C:membrane"/>
    <property type="evidence" value="ECO:0007669"/>
    <property type="project" value="UniProtKB-SubCell"/>
</dbReference>
<sequence length="493" mass="54315">MENRTTFAYRAELLVLGLLPLLFGVFVIPARTPTAELNYPRLALLCVAALFLIVLRALQTPNMQRSDLLPKLAKQPNYILAALAFALSIVISASLSPNSAQSWLGSIEYPVGAIFALLCMVIFWLYASGPTPSRKGAAALIIFISVVTVAEFLGFRPLAPIIERTFHFTNGFPIATVGYRGHLAGILIILALLPLYWFHRRKKDWRFWCLVIIAAVALGCTTNSAAIIALAVAVLIYLVLELTSGTRGLYLFLLPMVITLSMGCVYPLSYINKQLAAFGAVHNASDSKDLANTRSLEIRFLLWEAAANMFKSRPIIGWGTQSYSMHWFDFLSKEKADKTLALEMGYPRNQKIVRVRDVIYFKDSKGGIVARTQSYDSPHNATLDVLYAQGFLGIATLIWFLIACILAAYRYAGIKGLIGLLPFVGYAIYLQAWFATVPVMGLAIILLGFVLAELRRSHLAPIPQHALRQVPNGHAVTPISTPTGSIHITPSEK</sequence>
<comment type="subcellular location">
    <subcellularLocation>
        <location evidence="1">Membrane</location>
        <topology evidence="1">Multi-pass membrane protein</topology>
    </subcellularLocation>
</comment>
<dbReference type="GO" id="GO:0016874">
    <property type="term" value="F:ligase activity"/>
    <property type="evidence" value="ECO:0007669"/>
    <property type="project" value="UniProtKB-KW"/>
</dbReference>
<organism evidence="7 8">
    <name type="scientific">Deinococcus metalli</name>
    <dbReference type="NCBI Taxonomy" id="1141878"/>
    <lineage>
        <taxon>Bacteria</taxon>
        <taxon>Thermotogati</taxon>
        <taxon>Deinococcota</taxon>
        <taxon>Deinococci</taxon>
        <taxon>Deinococcales</taxon>
        <taxon>Deinococcaceae</taxon>
        <taxon>Deinococcus</taxon>
    </lineage>
</organism>
<evidence type="ECO:0000256" key="5">
    <source>
        <dbReference type="SAM" id="Phobius"/>
    </source>
</evidence>
<keyword evidence="4 5" id="KW-0472">Membrane</keyword>
<dbReference type="PANTHER" id="PTHR37422">
    <property type="entry name" value="TEICHURONIC ACID BIOSYNTHESIS PROTEIN TUAE"/>
    <property type="match status" value="1"/>
</dbReference>
<feature type="transmembrane region" description="Helical" evidence="5">
    <location>
        <begin position="210"/>
        <end position="237"/>
    </location>
</feature>
<feature type="transmembrane region" description="Helical" evidence="5">
    <location>
        <begin position="179"/>
        <end position="198"/>
    </location>
</feature>
<dbReference type="EMBL" id="JACHFK010000007">
    <property type="protein sequence ID" value="MBB5377365.1"/>
    <property type="molecule type" value="Genomic_DNA"/>
</dbReference>
<feature type="transmembrane region" description="Helical" evidence="5">
    <location>
        <begin position="391"/>
        <end position="412"/>
    </location>
</feature>
<evidence type="ECO:0000256" key="3">
    <source>
        <dbReference type="ARBA" id="ARBA00022989"/>
    </source>
</evidence>
<keyword evidence="3 5" id="KW-1133">Transmembrane helix</keyword>